<dbReference type="EMBL" id="VTPS01000010">
    <property type="protein sequence ID" value="TZE81896.1"/>
    <property type="molecule type" value="Genomic_DNA"/>
</dbReference>
<evidence type="ECO:0000256" key="4">
    <source>
        <dbReference type="ARBA" id="ARBA00022989"/>
    </source>
</evidence>
<evidence type="ECO:0000256" key="1">
    <source>
        <dbReference type="ARBA" id="ARBA00004651"/>
    </source>
</evidence>
<dbReference type="GO" id="GO:0022857">
    <property type="term" value="F:transmembrane transporter activity"/>
    <property type="evidence" value="ECO:0007669"/>
    <property type="project" value="TreeGrafter"/>
</dbReference>
<evidence type="ECO:0000259" key="8">
    <source>
        <dbReference type="Pfam" id="PF02687"/>
    </source>
</evidence>
<evidence type="ECO:0000256" key="6">
    <source>
        <dbReference type="ARBA" id="ARBA00038076"/>
    </source>
</evidence>
<keyword evidence="2" id="KW-1003">Cell membrane</keyword>
<feature type="transmembrane region" description="Helical" evidence="7">
    <location>
        <begin position="765"/>
        <end position="784"/>
    </location>
</feature>
<comment type="caution">
    <text evidence="10">The sequence shown here is derived from an EMBL/GenBank/DDBJ whole genome shotgun (WGS) entry which is preliminary data.</text>
</comment>
<feature type="domain" description="ABC3 transporter permease C-terminal" evidence="8">
    <location>
        <begin position="679"/>
        <end position="788"/>
    </location>
</feature>
<protein>
    <submittedName>
        <fullName evidence="10">FtsX-like permease family protein</fullName>
    </submittedName>
</protein>
<comment type="similarity">
    <text evidence="6">Belongs to the ABC-4 integral membrane protein family.</text>
</comment>
<sequence length="802" mass="88613">MNSYLSIVSKYLSAHKKKTRLVITSVVIAVALVTSIFSMLDIFIRFEKIQLIHEYGNFHLGVKDATDKEKKAIANRIDVKNSGMWISFRNGNINGKECELAAVDEKFSPNMNITILEGKFPVAENELILEAWAAESLHLNVGDMTEITFADNTEKKFIVSGIYSDYGDTKAKSVPGIFLSVAGANKAKAEKSTVFLIEFKDDVNINNAQKAIQSSLKLADNRIVRNEYLLSVMGYGNNNPVRRLYATGAVLFCIVLIAGVMMIYNTFNISVMERVQQFGLLRCIGASQSQIKKLVKREGLHITLRAIPIGVLAGMLLAFLCSVILKYYNSSLFGEMPLFNFSIVGIIAGIAIGAITVFIASSLPAKKAAGVSPVNAVNGSSEIKISQKKKQGRLTKIFRVEVAMGINNAVVKKKTLFLMSCSIAISIVMFLGFQVYVDFMYSSLKTTKPYTPDISLTSEQGLSSNLYKKLSNLSGVKKVYGRMFSYVDATFDASRLTDAYKEIIGDVQTTDNGLFIPPEKSWLISYDKNQLNWAKTDLIEGKISEEKLNEKKGIIAVARTRRNGVGIETAKLQLGDKVYIQTPDGTKEMTVMAILRTVPFNDSKSSLTTFITTEKLFTELTGESTLRIIDIQLDRSGQEQTVSEIKGMLDDSISFYDQRQKNAEVNGYFLTMAVFIYGFVAVIALISVLNIINTMNTSVASKTRYLGVMRAVGMSSAQLDKMVLAEALTYSLIGGIVGCIMGIALQKMLINTFLPRLLLIWKFPYMQIVLILIILLLVTVISIISPLKWIKAKGISEVIGSL</sequence>
<dbReference type="InterPro" id="IPR003838">
    <property type="entry name" value="ABC3_permease_C"/>
</dbReference>
<keyword evidence="11" id="KW-1185">Reference proteome</keyword>
<keyword evidence="3 7" id="KW-0812">Transmembrane</keyword>
<gene>
    <name evidence="10" type="ORF">FWJ32_07950</name>
</gene>
<accession>A0A5D8QDJ3</accession>
<feature type="transmembrane region" description="Helical" evidence="7">
    <location>
        <begin position="337"/>
        <end position="360"/>
    </location>
</feature>
<dbReference type="GO" id="GO:0005886">
    <property type="term" value="C:plasma membrane"/>
    <property type="evidence" value="ECO:0007669"/>
    <property type="project" value="UniProtKB-SubCell"/>
</dbReference>
<reference evidence="10 11" key="1">
    <citation type="submission" date="2019-08" db="EMBL/GenBank/DDBJ databases">
        <title>Calorimonas adulescens gen. nov., sp. nov., an anaerobic thermophilic bacterium from Sakhalin hot spring.</title>
        <authorList>
            <person name="Khomyakova M.A."/>
            <person name="Merkel A.Y."/>
            <person name="Novikov A."/>
            <person name="Bonch-Osmolovskaya E.A."/>
            <person name="Slobodkin A.I."/>
        </authorList>
    </citation>
    <scope>NUCLEOTIDE SEQUENCE [LARGE SCALE GENOMIC DNA]</scope>
    <source>
        <strain evidence="10 11">A05MB</strain>
    </source>
</reference>
<keyword evidence="5 7" id="KW-0472">Membrane</keyword>
<dbReference type="RefSeq" id="WP_149545420.1">
    <property type="nucleotide sequence ID" value="NZ_VTPS01000010.1"/>
</dbReference>
<feature type="domain" description="MacB-like periplasmic core" evidence="9">
    <location>
        <begin position="21"/>
        <end position="214"/>
    </location>
</feature>
<evidence type="ECO:0000256" key="5">
    <source>
        <dbReference type="ARBA" id="ARBA00023136"/>
    </source>
</evidence>
<proteinExistence type="inferred from homology"/>
<dbReference type="Pfam" id="PF12704">
    <property type="entry name" value="MacB_PCD"/>
    <property type="match status" value="1"/>
</dbReference>
<feature type="transmembrane region" description="Helical" evidence="7">
    <location>
        <begin position="416"/>
        <end position="437"/>
    </location>
</feature>
<feature type="transmembrane region" description="Helical" evidence="7">
    <location>
        <begin position="21"/>
        <end position="44"/>
    </location>
</feature>
<feature type="transmembrane region" description="Helical" evidence="7">
    <location>
        <begin position="244"/>
        <end position="264"/>
    </location>
</feature>
<name>A0A5D8QDJ3_9THEO</name>
<dbReference type="InterPro" id="IPR025857">
    <property type="entry name" value="MacB_PCD"/>
</dbReference>
<feature type="transmembrane region" description="Helical" evidence="7">
    <location>
        <begin position="668"/>
        <end position="692"/>
    </location>
</feature>
<evidence type="ECO:0000256" key="7">
    <source>
        <dbReference type="SAM" id="Phobius"/>
    </source>
</evidence>
<organism evidence="10 11">
    <name type="scientific">Calorimonas adulescens</name>
    <dbReference type="NCBI Taxonomy" id="2606906"/>
    <lineage>
        <taxon>Bacteria</taxon>
        <taxon>Bacillati</taxon>
        <taxon>Bacillota</taxon>
        <taxon>Clostridia</taxon>
        <taxon>Thermoanaerobacterales</taxon>
        <taxon>Thermoanaerobacteraceae</taxon>
        <taxon>Calorimonas</taxon>
    </lineage>
</organism>
<evidence type="ECO:0000313" key="10">
    <source>
        <dbReference type="EMBL" id="TZE81896.1"/>
    </source>
</evidence>
<feature type="transmembrane region" description="Helical" evidence="7">
    <location>
        <begin position="302"/>
        <end position="325"/>
    </location>
</feature>
<evidence type="ECO:0000259" key="9">
    <source>
        <dbReference type="Pfam" id="PF12704"/>
    </source>
</evidence>
<comment type="subcellular location">
    <subcellularLocation>
        <location evidence="1">Cell membrane</location>
        <topology evidence="1">Multi-pass membrane protein</topology>
    </subcellularLocation>
</comment>
<dbReference type="PANTHER" id="PTHR30572:SF4">
    <property type="entry name" value="ABC TRANSPORTER PERMEASE YTRF"/>
    <property type="match status" value="1"/>
</dbReference>
<keyword evidence="4 7" id="KW-1133">Transmembrane helix</keyword>
<evidence type="ECO:0000313" key="11">
    <source>
        <dbReference type="Proteomes" id="UP000322976"/>
    </source>
</evidence>
<dbReference type="AlphaFoldDB" id="A0A5D8QDJ3"/>
<feature type="transmembrane region" description="Helical" evidence="7">
    <location>
        <begin position="723"/>
        <end position="745"/>
    </location>
</feature>
<evidence type="ECO:0000256" key="3">
    <source>
        <dbReference type="ARBA" id="ARBA00022692"/>
    </source>
</evidence>
<feature type="domain" description="ABC3 transporter permease C-terminal" evidence="8">
    <location>
        <begin position="250"/>
        <end position="371"/>
    </location>
</feature>
<dbReference type="Proteomes" id="UP000322976">
    <property type="component" value="Unassembled WGS sequence"/>
</dbReference>
<dbReference type="InterPro" id="IPR050250">
    <property type="entry name" value="Macrolide_Exporter_MacB"/>
</dbReference>
<evidence type="ECO:0000256" key="2">
    <source>
        <dbReference type="ARBA" id="ARBA00022475"/>
    </source>
</evidence>
<dbReference type="PANTHER" id="PTHR30572">
    <property type="entry name" value="MEMBRANE COMPONENT OF TRANSPORTER-RELATED"/>
    <property type="match status" value="1"/>
</dbReference>
<dbReference type="Pfam" id="PF02687">
    <property type="entry name" value="FtsX"/>
    <property type="match status" value="2"/>
</dbReference>